<reference evidence="7" key="1">
    <citation type="journal article" date="2019" name="Int. J. Syst. Evol. Microbiol.">
        <title>The Global Catalogue of Microorganisms (GCM) 10K type strain sequencing project: providing services to taxonomists for standard genome sequencing and annotation.</title>
        <authorList>
            <consortium name="The Broad Institute Genomics Platform"/>
            <consortium name="The Broad Institute Genome Sequencing Center for Infectious Disease"/>
            <person name="Wu L."/>
            <person name="Ma J."/>
        </authorList>
    </citation>
    <scope>NUCLEOTIDE SEQUENCE [LARGE SCALE GENOMIC DNA]</scope>
    <source>
        <strain evidence="7">CGMCC 4.7645</strain>
    </source>
</reference>
<dbReference type="Proteomes" id="UP001597417">
    <property type="component" value="Unassembled WGS sequence"/>
</dbReference>
<dbReference type="PANTHER" id="PTHR42978:SF3">
    <property type="entry name" value="BLR3078 PROTEIN"/>
    <property type="match status" value="1"/>
</dbReference>
<evidence type="ECO:0000259" key="5">
    <source>
        <dbReference type="SMART" id="SM00849"/>
    </source>
</evidence>
<keyword evidence="7" id="KW-1185">Reference proteome</keyword>
<feature type="domain" description="Metallo-beta-lactamase" evidence="5">
    <location>
        <begin position="53"/>
        <end position="266"/>
    </location>
</feature>
<sequence>MGPLPAPAVWTEPLPEATPPAGMALYQLPTATFETRAIFAFRGGSFRDKRHFAATAILVRHPKGDFLIDAGFGAGAAAHRQAQPRLARVPYQAISTAREQLDAAGYDVNTLRGVLLTHTHWDHVSGLDELPVPIWTNEGELRHAKERSDGKVFREVSAGHQIHQYDFDGPAYLGFSSSFDVYGDGSVVIVLAGGHTRGSVIIFVTLPDARRYAFIGDLVWQLDGIRQRVDRPLLTRTLADVDPGRVRAGLLRVIALADLMHVVPSHDRTAYDGIPRLPDRLMPVTPESA</sequence>
<protein>
    <submittedName>
        <fullName evidence="6">MBL fold metallo-hydrolase</fullName>
    </submittedName>
</protein>
<keyword evidence="3" id="KW-0378">Hydrolase</keyword>
<dbReference type="Pfam" id="PF00753">
    <property type="entry name" value="Lactamase_B"/>
    <property type="match status" value="1"/>
</dbReference>
<evidence type="ECO:0000256" key="1">
    <source>
        <dbReference type="ARBA" id="ARBA00007749"/>
    </source>
</evidence>
<dbReference type="Gene3D" id="3.60.15.10">
    <property type="entry name" value="Ribonuclease Z/Hydroxyacylglutathione hydrolase-like"/>
    <property type="match status" value="1"/>
</dbReference>
<dbReference type="InterPro" id="IPR051013">
    <property type="entry name" value="MBL_superfamily_lactonases"/>
</dbReference>
<keyword evidence="2" id="KW-0479">Metal-binding</keyword>
<proteinExistence type="inferred from homology"/>
<dbReference type="PANTHER" id="PTHR42978">
    <property type="entry name" value="QUORUM-QUENCHING LACTONASE YTNP-RELATED-RELATED"/>
    <property type="match status" value="1"/>
</dbReference>
<comment type="similarity">
    <text evidence="1">Belongs to the metallo-beta-lactamase superfamily.</text>
</comment>
<evidence type="ECO:0000256" key="4">
    <source>
        <dbReference type="ARBA" id="ARBA00022833"/>
    </source>
</evidence>
<evidence type="ECO:0000256" key="3">
    <source>
        <dbReference type="ARBA" id="ARBA00022801"/>
    </source>
</evidence>
<keyword evidence="4" id="KW-0862">Zinc</keyword>
<dbReference type="EMBL" id="JBHUKR010000011">
    <property type="protein sequence ID" value="MFD2419048.1"/>
    <property type="molecule type" value="Genomic_DNA"/>
</dbReference>
<accession>A0ABW5FVI3</accession>
<name>A0ABW5FVI3_9PSEU</name>
<dbReference type="SMART" id="SM00849">
    <property type="entry name" value="Lactamase_B"/>
    <property type="match status" value="1"/>
</dbReference>
<organism evidence="6 7">
    <name type="scientific">Amycolatopsis pigmentata</name>
    <dbReference type="NCBI Taxonomy" id="450801"/>
    <lineage>
        <taxon>Bacteria</taxon>
        <taxon>Bacillati</taxon>
        <taxon>Actinomycetota</taxon>
        <taxon>Actinomycetes</taxon>
        <taxon>Pseudonocardiales</taxon>
        <taxon>Pseudonocardiaceae</taxon>
        <taxon>Amycolatopsis</taxon>
    </lineage>
</organism>
<dbReference type="SUPFAM" id="SSF56281">
    <property type="entry name" value="Metallo-hydrolase/oxidoreductase"/>
    <property type="match status" value="1"/>
</dbReference>
<gene>
    <name evidence="6" type="ORF">ACFSXZ_22205</name>
</gene>
<evidence type="ECO:0000256" key="2">
    <source>
        <dbReference type="ARBA" id="ARBA00022723"/>
    </source>
</evidence>
<evidence type="ECO:0000313" key="7">
    <source>
        <dbReference type="Proteomes" id="UP001597417"/>
    </source>
</evidence>
<evidence type="ECO:0000313" key="6">
    <source>
        <dbReference type="EMBL" id="MFD2419048.1"/>
    </source>
</evidence>
<dbReference type="InterPro" id="IPR001279">
    <property type="entry name" value="Metallo-B-lactamas"/>
</dbReference>
<comment type="caution">
    <text evidence="6">The sequence shown here is derived from an EMBL/GenBank/DDBJ whole genome shotgun (WGS) entry which is preliminary data.</text>
</comment>
<dbReference type="RefSeq" id="WP_378267066.1">
    <property type="nucleotide sequence ID" value="NZ_JBHUKR010000011.1"/>
</dbReference>
<dbReference type="InterPro" id="IPR036866">
    <property type="entry name" value="RibonucZ/Hydroxyglut_hydro"/>
</dbReference>